<feature type="domain" description="UmuC" evidence="2">
    <location>
        <begin position="373"/>
        <end position="559"/>
    </location>
</feature>
<dbReference type="Gene3D" id="1.10.150.20">
    <property type="entry name" value="5' to 3' exonuclease, C-terminal subdomain"/>
    <property type="match status" value="1"/>
</dbReference>
<name>A0A158R2I3_NIPBR</name>
<dbReference type="Pfam" id="PF11799">
    <property type="entry name" value="IMS_C"/>
    <property type="match status" value="1"/>
</dbReference>
<dbReference type="PANTHER" id="PTHR45990:SF1">
    <property type="entry name" value="DNA REPAIR PROTEIN REV1"/>
    <property type="match status" value="1"/>
</dbReference>
<evidence type="ECO:0000313" key="5">
    <source>
        <dbReference type="WBParaSite" id="NBR_0001598001-mRNA-1"/>
    </source>
</evidence>
<dbReference type="InterPro" id="IPR036775">
    <property type="entry name" value="DNA_pol_Y-fam_lit_finger_sf"/>
</dbReference>
<evidence type="ECO:0000259" key="2">
    <source>
        <dbReference type="PROSITE" id="PS50173"/>
    </source>
</evidence>
<evidence type="ECO:0000313" key="3">
    <source>
        <dbReference type="EMBL" id="VDL79575.1"/>
    </source>
</evidence>
<protein>
    <submittedName>
        <fullName evidence="5">DNA repair protein REV1 (inferred by orthology to a human protein)</fullName>
    </submittedName>
</protein>
<feature type="region of interest" description="Disordered" evidence="1">
    <location>
        <begin position="146"/>
        <end position="176"/>
    </location>
</feature>
<proteinExistence type="predicted"/>
<dbReference type="Gene3D" id="3.30.1490.100">
    <property type="entry name" value="DNA polymerase, Y-family, little finger domain"/>
    <property type="match status" value="1"/>
</dbReference>
<dbReference type="GO" id="GO:0006281">
    <property type="term" value="P:DNA repair"/>
    <property type="evidence" value="ECO:0007669"/>
    <property type="project" value="InterPro"/>
</dbReference>
<dbReference type="GO" id="GO:0003887">
    <property type="term" value="F:DNA-directed DNA polymerase activity"/>
    <property type="evidence" value="ECO:0007669"/>
    <property type="project" value="TreeGrafter"/>
</dbReference>
<evidence type="ECO:0000256" key="1">
    <source>
        <dbReference type="SAM" id="MobiDB-lite"/>
    </source>
</evidence>
<dbReference type="Gene3D" id="6.10.250.1490">
    <property type="match status" value="1"/>
</dbReference>
<dbReference type="WBParaSite" id="NBR_0001598001-mRNA-1">
    <property type="protein sequence ID" value="NBR_0001598001-mRNA-1"/>
    <property type="gene ID" value="NBR_0001598001"/>
</dbReference>
<dbReference type="InterPro" id="IPR001126">
    <property type="entry name" value="UmuC"/>
</dbReference>
<feature type="region of interest" description="Disordered" evidence="1">
    <location>
        <begin position="1"/>
        <end position="22"/>
    </location>
</feature>
<dbReference type="GO" id="GO:0070987">
    <property type="term" value="P:error-free translesion synthesis"/>
    <property type="evidence" value="ECO:0007669"/>
    <property type="project" value="TreeGrafter"/>
</dbReference>
<feature type="compositionally biased region" description="Polar residues" evidence="1">
    <location>
        <begin position="218"/>
        <end position="257"/>
    </location>
</feature>
<dbReference type="Proteomes" id="UP000271162">
    <property type="component" value="Unassembled WGS sequence"/>
</dbReference>
<organism evidence="5">
    <name type="scientific">Nippostrongylus brasiliensis</name>
    <name type="common">Rat hookworm</name>
    <dbReference type="NCBI Taxonomy" id="27835"/>
    <lineage>
        <taxon>Eukaryota</taxon>
        <taxon>Metazoa</taxon>
        <taxon>Ecdysozoa</taxon>
        <taxon>Nematoda</taxon>
        <taxon>Chromadorea</taxon>
        <taxon>Rhabditida</taxon>
        <taxon>Rhabditina</taxon>
        <taxon>Rhabditomorpha</taxon>
        <taxon>Strongyloidea</taxon>
        <taxon>Heligmosomidae</taxon>
        <taxon>Nippostrongylus</taxon>
    </lineage>
</organism>
<dbReference type="SUPFAM" id="SSF56672">
    <property type="entry name" value="DNA/RNA polymerases"/>
    <property type="match status" value="1"/>
</dbReference>
<dbReference type="Gene3D" id="3.40.1170.60">
    <property type="match status" value="1"/>
</dbReference>
<dbReference type="PANTHER" id="PTHR45990">
    <property type="entry name" value="DNA REPAIR PROTEIN REV1"/>
    <property type="match status" value="1"/>
</dbReference>
<reference evidence="5" key="1">
    <citation type="submission" date="2016-04" db="UniProtKB">
        <authorList>
            <consortium name="WormBaseParasite"/>
        </authorList>
    </citation>
    <scope>IDENTIFICATION</scope>
</reference>
<dbReference type="STRING" id="27835.A0A158R2I3"/>
<dbReference type="InterPro" id="IPR043502">
    <property type="entry name" value="DNA/RNA_pol_sf"/>
</dbReference>
<dbReference type="InterPro" id="IPR043128">
    <property type="entry name" value="Rev_trsase/Diguanyl_cyclase"/>
</dbReference>
<feature type="compositionally biased region" description="Basic residues" evidence="1">
    <location>
        <begin position="1"/>
        <end position="14"/>
    </location>
</feature>
<accession>A0A158R2I3</accession>
<dbReference type="GO" id="GO:0042276">
    <property type="term" value="P:error-prone translesion synthesis"/>
    <property type="evidence" value="ECO:0007669"/>
    <property type="project" value="TreeGrafter"/>
</dbReference>
<feature type="region of interest" description="Disordered" evidence="1">
    <location>
        <begin position="205"/>
        <end position="258"/>
    </location>
</feature>
<dbReference type="Pfam" id="PF00817">
    <property type="entry name" value="IMS"/>
    <property type="match status" value="1"/>
</dbReference>
<sequence>MIQKRKRGIRGGAKRGRERDEERKLCAVPVLPPQAGQSGRVFTCRAPIDLRQLCDVKDVFKNFEVSAAFQESVCSARTVRHAHQETMTQSRPAVKRTAPEDDDAAIILSDDSGRSDWTNDLFDSDEGSRDVVDVNEIVSQTLTRENSSLLFGEDEDSRSRESNVGDSGAAREERDDQKSYLLAQEAQVNVSNGCLRENSQAASSRAQVKFESDARSPLDSSMSKAQNEQSSGEVSSEAQAKSSNGSVRESLQATSSRVESKFEVDARSRIAAGKLLDVQPYILLPTQKRPPISMVFNKEPKKTENNADPPILDARDPKFLENYYARSRLHLISTLAQEMKDYVITLRESKPSSFYGRDELKHLSSLELTTRVIFHVDLDCFFVSVALRDRPDLIGKPVAITHSKGVSAGFSELASVSYSARQCGLQNGMLVRDALELCPNLICLPYSFDDYRVISKTIYTIVARYTLEIRAVSCDEMYVDCTELFAELRISNPVAFAEHLRAEIKRNTGCPASVGIGENTLIARLATRYAKPDGVHLVSPDKTKTFIANEKVRNLPGLGYHTFEKLASSFESELVRLLGKKIGSQLFKLCRGLDDGKSFIASSSRKCVSCDINYGIRFTKKSEVAHFLRVIAEELERKLKQARSVTSSVTLKLMIGVQCGRLALISDVGYSVKSEAITRMFGTKAKKKEEPEETKTASTSEVELPTAEVDPPFNEQNKSKIMSELVTYLHSGWLELKRRNLKKLELLSCRRINFVF</sequence>
<dbReference type="InterPro" id="IPR017961">
    <property type="entry name" value="DNA_pol_Y-fam_little_finger"/>
</dbReference>
<evidence type="ECO:0000313" key="4">
    <source>
        <dbReference type="Proteomes" id="UP000271162"/>
    </source>
</evidence>
<dbReference type="Gene3D" id="3.30.70.270">
    <property type="match status" value="1"/>
</dbReference>
<feature type="region of interest" description="Disordered" evidence="1">
    <location>
        <begin position="683"/>
        <end position="704"/>
    </location>
</feature>
<reference evidence="3 4" key="2">
    <citation type="submission" date="2018-11" db="EMBL/GenBank/DDBJ databases">
        <authorList>
            <consortium name="Pathogen Informatics"/>
        </authorList>
    </citation>
    <scope>NUCLEOTIDE SEQUENCE [LARGE SCALE GENOMIC DNA]</scope>
</reference>
<feature type="compositionally biased region" description="Basic and acidic residues" evidence="1">
    <location>
        <begin position="157"/>
        <end position="176"/>
    </location>
</feature>
<dbReference type="AlphaFoldDB" id="A0A158R2I3"/>
<gene>
    <name evidence="3" type="ORF">NBR_LOCUS15981</name>
</gene>
<dbReference type="GO" id="GO:0017125">
    <property type="term" value="F:deoxycytidyl transferase activity"/>
    <property type="evidence" value="ECO:0007669"/>
    <property type="project" value="TreeGrafter"/>
</dbReference>
<dbReference type="EMBL" id="UYSL01021982">
    <property type="protein sequence ID" value="VDL79575.1"/>
    <property type="molecule type" value="Genomic_DNA"/>
</dbReference>
<keyword evidence="4" id="KW-1185">Reference proteome</keyword>
<dbReference type="GO" id="GO:0003684">
    <property type="term" value="F:damaged DNA binding"/>
    <property type="evidence" value="ECO:0007669"/>
    <property type="project" value="InterPro"/>
</dbReference>
<dbReference type="GO" id="GO:0005634">
    <property type="term" value="C:nucleus"/>
    <property type="evidence" value="ECO:0007669"/>
    <property type="project" value="TreeGrafter"/>
</dbReference>
<dbReference type="PROSITE" id="PS50173">
    <property type="entry name" value="UMUC"/>
    <property type="match status" value="1"/>
</dbReference>